<keyword evidence="1" id="KW-0472">Membrane</keyword>
<name>A0AA51QXT8_9GAMM</name>
<dbReference type="AlphaFoldDB" id="A0AA51QXT8"/>
<organism evidence="3">
    <name type="scientific">Thiothrix subterranea</name>
    <dbReference type="NCBI Taxonomy" id="2735563"/>
    <lineage>
        <taxon>Bacteria</taxon>
        <taxon>Pseudomonadati</taxon>
        <taxon>Pseudomonadota</taxon>
        <taxon>Gammaproteobacteria</taxon>
        <taxon>Thiotrichales</taxon>
        <taxon>Thiotrichaceae</taxon>
        <taxon>Thiothrix</taxon>
    </lineage>
</organism>
<gene>
    <name evidence="2" type="ORF">RCC75_05555</name>
    <name evidence="3" type="ORF">RCG00_13170</name>
</gene>
<dbReference type="Proteomes" id="UP001229862">
    <property type="component" value="Chromosome"/>
</dbReference>
<feature type="transmembrane region" description="Helical" evidence="1">
    <location>
        <begin position="53"/>
        <end position="75"/>
    </location>
</feature>
<proteinExistence type="predicted"/>
<dbReference type="Proteomes" id="UP001223336">
    <property type="component" value="Unassembled WGS sequence"/>
</dbReference>
<keyword evidence="4" id="KW-1185">Reference proteome</keyword>
<reference evidence="3 4" key="1">
    <citation type="submission" date="2023-08" db="EMBL/GenBank/DDBJ databases">
        <title>New molecular markers tilS and rpoB for phylogenetic and monitoring studies of the genus Thiothrix biodiversity.</title>
        <authorList>
            <person name="Ravin N.V."/>
            <person name="Smolyakov D."/>
            <person name="Markov N.D."/>
            <person name="Beletsky A.V."/>
            <person name="Mardanov A.V."/>
            <person name="Rudenko T.S."/>
            <person name="Grabovich M.Y."/>
        </authorList>
    </citation>
    <scope>NUCLEOTIDE SEQUENCE</scope>
    <source>
        <strain evidence="3">DNT52</strain>
        <strain evidence="2 4">H33</strain>
    </source>
</reference>
<evidence type="ECO:0000313" key="2">
    <source>
        <dbReference type="EMBL" id="MDQ5767983.1"/>
    </source>
</evidence>
<evidence type="ECO:0000256" key="1">
    <source>
        <dbReference type="SAM" id="Phobius"/>
    </source>
</evidence>
<sequence length="103" mass="11684">MKKQAKCVNAQAVECQQSIVFYFMRIARWVALLLLVGIGSMGAILQFERHQDINWMFVAVCTLCGIILFWIGHCIMKSECATRRRCGTCNKTPSVGDITIRQI</sequence>
<accession>A0AA51QXT8</accession>
<dbReference type="EMBL" id="CP133217">
    <property type="protein sequence ID" value="WML85252.1"/>
    <property type="molecule type" value="Genomic_DNA"/>
</dbReference>
<keyword evidence="1" id="KW-1133">Transmembrane helix</keyword>
<feature type="transmembrane region" description="Helical" evidence="1">
    <location>
        <begin position="26"/>
        <end position="47"/>
    </location>
</feature>
<dbReference type="EMBL" id="JAVFKN010000005">
    <property type="protein sequence ID" value="MDQ5767983.1"/>
    <property type="molecule type" value="Genomic_DNA"/>
</dbReference>
<protein>
    <submittedName>
        <fullName evidence="3">Uncharacterized protein</fullName>
    </submittedName>
</protein>
<keyword evidence="1" id="KW-0812">Transmembrane</keyword>
<evidence type="ECO:0000313" key="4">
    <source>
        <dbReference type="Proteomes" id="UP001223336"/>
    </source>
</evidence>
<evidence type="ECO:0000313" key="3">
    <source>
        <dbReference type="EMBL" id="WML85252.1"/>
    </source>
</evidence>
<dbReference type="RefSeq" id="WP_202716856.1">
    <property type="nucleotide sequence ID" value="NZ_CP053482.1"/>
</dbReference>